<evidence type="ECO:0000313" key="3">
    <source>
        <dbReference type="Proteomes" id="UP000724874"/>
    </source>
</evidence>
<dbReference type="InterPro" id="IPR001810">
    <property type="entry name" value="F-box_dom"/>
</dbReference>
<dbReference type="OrthoDB" id="2745718at2759"/>
<organism evidence="2 3">
    <name type="scientific">Gymnopilus junonius</name>
    <name type="common">Spectacular rustgill mushroom</name>
    <name type="synonym">Gymnopilus spectabilis subsp. junonius</name>
    <dbReference type="NCBI Taxonomy" id="109634"/>
    <lineage>
        <taxon>Eukaryota</taxon>
        <taxon>Fungi</taxon>
        <taxon>Dikarya</taxon>
        <taxon>Basidiomycota</taxon>
        <taxon>Agaricomycotina</taxon>
        <taxon>Agaricomycetes</taxon>
        <taxon>Agaricomycetidae</taxon>
        <taxon>Agaricales</taxon>
        <taxon>Agaricineae</taxon>
        <taxon>Hymenogastraceae</taxon>
        <taxon>Gymnopilus</taxon>
    </lineage>
</organism>
<dbReference type="SMART" id="SM00256">
    <property type="entry name" value="FBOX"/>
    <property type="match status" value="1"/>
</dbReference>
<dbReference type="PROSITE" id="PS50181">
    <property type="entry name" value="FBOX"/>
    <property type="match status" value="1"/>
</dbReference>
<dbReference type="AlphaFoldDB" id="A0A9P5TF20"/>
<dbReference type="InterPro" id="IPR036047">
    <property type="entry name" value="F-box-like_dom_sf"/>
</dbReference>
<dbReference type="Gene3D" id="1.20.1280.50">
    <property type="match status" value="1"/>
</dbReference>
<name>A0A9P5TF20_GYMJU</name>
<dbReference type="CDD" id="cd09917">
    <property type="entry name" value="F-box_SF"/>
    <property type="match status" value="1"/>
</dbReference>
<reference evidence="2" key="1">
    <citation type="submission" date="2020-11" db="EMBL/GenBank/DDBJ databases">
        <authorList>
            <consortium name="DOE Joint Genome Institute"/>
            <person name="Ahrendt S."/>
            <person name="Riley R."/>
            <person name="Andreopoulos W."/>
            <person name="LaButti K."/>
            <person name="Pangilinan J."/>
            <person name="Ruiz-duenas F.J."/>
            <person name="Barrasa J.M."/>
            <person name="Sanchez-Garcia M."/>
            <person name="Camarero S."/>
            <person name="Miyauchi S."/>
            <person name="Serrano A."/>
            <person name="Linde D."/>
            <person name="Babiker R."/>
            <person name="Drula E."/>
            <person name="Ayuso-Fernandez I."/>
            <person name="Pacheco R."/>
            <person name="Padilla G."/>
            <person name="Ferreira P."/>
            <person name="Barriuso J."/>
            <person name="Kellner H."/>
            <person name="Castanera R."/>
            <person name="Alfaro M."/>
            <person name="Ramirez L."/>
            <person name="Pisabarro A.G."/>
            <person name="Kuo A."/>
            <person name="Tritt A."/>
            <person name="Lipzen A."/>
            <person name="He G."/>
            <person name="Yan M."/>
            <person name="Ng V."/>
            <person name="Cullen D."/>
            <person name="Martin F."/>
            <person name="Rosso M.-N."/>
            <person name="Henrissat B."/>
            <person name="Hibbett D."/>
            <person name="Martinez A.T."/>
            <person name="Grigoriev I.V."/>
        </authorList>
    </citation>
    <scope>NUCLEOTIDE SEQUENCE</scope>
    <source>
        <strain evidence="2">AH 44721</strain>
    </source>
</reference>
<evidence type="ECO:0000313" key="2">
    <source>
        <dbReference type="EMBL" id="KAF8872599.1"/>
    </source>
</evidence>
<feature type="domain" description="F-box" evidence="1">
    <location>
        <begin position="4"/>
        <end position="47"/>
    </location>
</feature>
<keyword evidence="3" id="KW-1185">Reference proteome</keyword>
<dbReference type="SUPFAM" id="SSF81383">
    <property type="entry name" value="F-box domain"/>
    <property type="match status" value="1"/>
</dbReference>
<protein>
    <recommendedName>
        <fullName evidence="1">F-box domain-containing protein</fullName>
    </recommendedName>
</protein>
<proteinExistence type="predicted"/>
<gene>
    <name evidence="2" type="ORF">CPB84DRAFT_1799079</name>
</gene>
<dbReference type="Proteomes" id="UP000724874">
    <property type="component" value="Unassembled WGS sequence"/>
</dbReference>
<accession>A0A9P5TF20</accession>
<dbReference type="EMBL" id="JADNYJ010000259">
    <property type="protein sequence ID" value="KAF8872599.1"/>
    <property type="molecule type" value="Genomic_DNA"/>
</dbReference>
<comment type="caution">
    <text evidence="2">The sequence shown here is derived from an EMBL/GenBank/DDBJ whole genome shotgun (WGS) entry which is preliminary data.</text>
</comment>
<dbReference type="Pfam" id="PF12937">
    <property type="entry name" value="F-box-like"/>
    <property type="match status" value="1"/>
</dbReference>
<sequence>MHHNMPLIALPQEILIYILSHLDYRSLLSCGSTCRLLYTILKGSDELGCIIELDIDGFMTPFTSLSYSELISRLRGLRRSWAELDCKHFEKVELNIQDIAYKLGAGLFAISDKRSLLFTWLPSSTIPGRTLKYPSLGFLIRDFAIDPTQDLVVILEYDPSPIAFTDARHVRLHIRTISTIEVHPAASHGILEFDIPSDETFGTSISTILVEIAIDIVALYITKDFYSGLSRVLIWNWQTGILIYDSDIIGDPLPRTVHHFTLLTRDSFILALTHGGGAMQIYTFFPTSKALSVPSLCATLHLPCIYPPPRCALTLLILNSGLVTESANQSETTTLTYAPKAHVIMLTLFYSIMQADDGQEMRSESYTLFVRKQTLLEYVDRFRQREALELDEVKEVQNTDSDVDWDSWGERNTRLIQTQSLNRHTHGARVIFSRRGEPMIEVLNFNIPSCTSVSTSASTSAFEFHDAPTTGYPNYLFQNDFMTCLPYYSTVRVLEESFFTFMIDEERVIGIKTSNTFDINLHVCPV</sequence>
<evidence type="ECO:0000259" key="1">
    <source>
        <dbReference type="PROSITE" id="PS50181"/>
    </source>
</evidence>